<gene>
    <name evidence="2" type="ORF">HNR71_000419</name>
    <name evidence="3" type="ORF">HPO96_19740</name>
</gene>
<dbReference type="AlphaFoldDB" id="A0A7Y4NZV6"/>
<dbReference type="PANTHER" id="PTHR43798:SF33">
    <property type="entry name" value="HYDROLASE, PUTATIVE (AFU_ORTHOLOGUE AFUA_2G14860)-RELATED"/>
    <property type="match status" value="1"/>
</dbReference>
<dbReference type="PANTHER" id="PTHR43798">
    <property type="entry name" value="MONOACYLGLYCEROL LIPASE"/>
    <property type="match status" value="1"/>
</dbReference>
<dbReference type="InterPro" id="IPR000073">
    <property type="entry name" value="AB_hydrolase_1"/>
</dbReference>
<evidence type="ECO:0000259" key="1">
    <source>
        <dbReference type="Pfam" id="PF00561"/>
    </source>
</evidence>
<sequence length="294" mass="32163">MRSAPVDGFELQYDRTGGDGPPVVLLHGWPGDRTDHRLLAPLLAAHGHDVLTPDLRGFGASYTPPLTPVGGSASASSFDPQQFGAAGQARSVVGLIEELGLDRPVLAGYDVGSRVAQHIARTRPELIDGLVVAPPLPGIGKRVFSEQAQREFWYQSFHRLPLIEELIDGKPDAVRTYLNHFWQHWSGPDFVPDLDHLVDVYSRPGAFTASLNWYRGGAGAVAVSAAETAPASYDRIHVPTVVLWPEFDPLFPRAWSDRLDDFFSDVRLRLVDGVGHFAPLEYPEIFAEEIAGLG</sequence>
<dbReference type="InterPro" id="IPR050266">
    <property type="entry name" value="AB_hydrolase_sf"/>
</dbReference>
<keyword evidence="4" id="KW-1185">Reference proteome</keyword>
<dbReference type="SUPFAM" id="SSF53474">
    <property type="entry name" value="alpha/beta-Hydrolases"/>
    <property type="match status" value="1"/>
</dbReference>
<reference evidence="2 5" key="2">
    <citation type="submission" date="2020-08" db="EMBL/GenBank/DDBJ databases">
        <title>Sequencing the genomes of 1000 actinobacteria strains.</title>
        <authorList>
            <person name="Klenk H.-P."/>
        </authorList>
    </citation>
    <scope>NUCLEOTIDE SEQUENCE [LARGE SCALE GENOMIC DNA]</scope>
    <source>
        <strain evidence="2 5">DSM 15626</strain>
    </source>
</reference>
<dbReference type="GO" id="GO:0016020">
    <property type="term" value="C:membrane"/>
    <property type="evidence" value="ECO:0007669"/>
    <property type="project" value="TreeGrafter"/>
</dbReference>
<dbReference type="EMBL" id="JABJRC010000004">
    <property type="protein sequence ID" value="NOL42482.1"/>
    <property type="molecule type" value="Genomic_DNA"/>
</dbReference>
<dbReference type="InterPro" id="IPR000639">
    <property type="entry name" value="Epox_hydrolase-like"/>
</dbReference>
<comment type="caution">
    <text evidence="3">The sequence shown here is derived from an EMBL/GenBank/DDBJ whole genome shotgun (WGS) entry which is preliminary data.</text>
</comment>
<dbReference type="Pfam" id="PF00561">
    <property type="entry name" value="Abhydrolase_1"/>
    <property type="match status" value="1"/>
</dbReference>
<feature type="domain" description="AB hydrolase-1" evidence="1">
    <location>
        <begin position="21"/>
        <end position="281"/>
    </location>
</feature>
<evidence type="ECO:0000313" key="5">
    <source>
        <dbReference type="Proteomes" id="UP000553957"/>
    </source>
</evidence>
<dbReference type="PRINTS" id="PR00412">
    <property type="entry name" value="EPOXHYDRLASE"/>
</dbReference>
<name>A0A7Y4NZV6_9ACTN</name>
<evidence type="ECO:0000313" key="4">
    <source>
        <dbReference type="Proteomes" id="UP000534306"/>
    </source>
</evidence>
<dbReference type="GO" id="GO:0016787">
    <property type="term" value="F:hydrolase activity"/>
    <property type="evidence" value="ECO:0007669"/>
    <property type="project" value="UniProtKB-KW"/>
</dbReference>
<organism evidence="3 4">
    <name type="scientific">Kribbella sandramycini</name>
    <dbReference type="NCBI Taxonomy" id="60450"/>
    <lineage>
        <taxon>Bacteria</taxon>
        <taxon>Bacillati</taxon>
        <taxon>Actinomycetota</taxon>
        <taxon>Actinomycetes</taxon>
        <taxon>Propionibacteriales</taxon>
        <taxon>Kribbellaceae</taxon>
        <taxon>Kribbella</taxon>
    </lineage>
</organism>
<dbReference type="RefSeq" id="WP_171674960.1">
    <property type="nucleotide sequence ID" value="NZ_BAAAGT010000001.1"/>
</dbReference>
<dbReference type="Proteomes" id="UP000534306">
    <property type="component" value="Unassembled WGS sequence"/>
</dbReference>
<dbReference type="Gene3D" id="3.40.50.1820">
    <property type="entry name" value="alpha/beta hydrolase"/>
    <property type="match status" value="1"/>
</dbReference>
<dbReference type="EMBL" id="JACHKF010000001">
    <property type="protein sequence ID" value="MBB6564782.1"/>
    <property type="molecule type" value="Genomic_DNA"/>
</dbReference>
<keyword evidence="3" id="KW-0378">Hydrolase</keyword>
<evidence type="ECO:0000313" key="3">
    <source>
        <dbReference type="EMBL" id="NOL42482.1"/>
    </source>
</evidence>
<proteinExistence type="predicted"/>
<reference evidence="3 4" key="1">
    <citation type="submission" date="2020-05" db="EMBL/GenBank/DDBJ databases">
        <title>Genome sequence of Kribbella sandramycini ATCC 39419.</title>
        <authorList>
            <person name="Maclea K.S."/>
            <person name="Fair J.L."/>
        </authorList>
    </citation>
    <scope>NUCLEOTIDE SEQUENCE [LARGE SCALE GENOMIC DNA]</scope>
    <source>
        <strain evidence="3 4">ATCC 39419</strain>
    </source>
</reference>
<dbReference type="Proteomes" id="UP000553957">
    <property type="component" value="Unassembled WGS sequence"/>
</dbReference>
<evidence type="ECO:0000313" key="2">
    <source>
        <dbReference type="EMBL" id="MBB6564782.1"/>
    </source>
</evidence>
<dbReference type="InterPro" id="IPR029058">
    <property type="entry name" value="AB_hydrolase_fold"/>
</dbReference>
<protein>
    <submittedName>
        <fullName evidence="3">Alpha/beta hydrolase</fullName>
    </submittedName>
    <submittedName>
        <fullName evidence="2">Pimeloyl-ACP methyl ester carboxylesterase</fullName>
    </submittedName>
</protein>
<accession>A0A7Y4NZV6</accession>